<sequence length="56" mass="5935">MAAMRRATRLASSAAGSRGSQLRSTATELAMEGSTASRRKDSARSSRFLSEKSSVI</sequence>
<reference evidence="2" key="1">
    <citation type="submission" date="2014-09" db="EMBL/GenBank/DDBJ databases">
        <authorList>
            <person name="Magalhaes I.L.F."/>
            <person name="Oliveira U."/>
            <person name="Santos F.R."/>
            <person name="Vidigal T.H.D.A."/>
            <person name="Brescovit A.D."/>
            <person name="Santos A.J."/>
        </authorList>
    </citation>
    <scope>NUCLEOTIDE SEQUENCE</scope>
    <source>
        <tissue evidence="2">Shoot tissue taken approximately 20 cm above the soil surface</tissue>
    </source>
</reference>
<feature type="region of interest" description="Disordered" evidence="1">
    <location>
        <begin position="1"/>
        <end position="56"/>
    </location>
</feature>
<name>A0A0A9GY95_ARUDO</name>
<evidence type="ECO:0000313" key="2">
    <source>
        <dbReference type="EMBL" id="JAE27551.1"/>
    </source>
</evidence>
<dbReference type="EMBL" id="GBRH01170345">
    <property type="protein sequence ID" value="JAE27551.1"/>
    <property type="molecule type" value="Transcribed_RNA"/>
</dbReference>
<organism evidence="2">
    <name type="scientific">Arundo donax</name>
    <name type="common">Giant reed</name>
    <name type="synonym">Donax arundinaceus</name>
    <dbReference type="NCBI Taxonomy" id="35708"/>
    <lineage>
        <taxon>Eukaryota</taxon>
        <taxon>Viridiplantae</taxon>
        <taxon>Streptophyta</taxon>
        <taxon>Embryophyta</taxon>
        <taxon>Tracheophyta</taxon>
        <taxon>Spermatophyta</taxon>
        <taxon>Magnoliopsida</taxon>
        <taxon>Liliopsida</taxon>
        <taxon>Poales</taxon>
        <taxon>Poaceae</taxon>
        <taxon>PACMAD clade</taxon>
        <taxon>Arundinoideae</taxon>
        <taxon>Arundineae</taxon>
        <taxon>Arundo</taxon>
    </lineage>
</organism>
<dbReference type="AlphaFoldDB" id="A0A0A9GY95"/>
<feature type="compositionally biased region" description="Low complexity" evidence="1">
    <location>
        <begin position="1"/>
        <end position="24"/>
    </location>
</feature>
<accession>A0A0A9GY95</accession>
<proteinExistence type="predicted"/>
<protein>
    <submittedName>
        <fullName evidence="2">Uncharacterized protein</fullName>
    </submittedName>
</protein>
<reference evidence="2" key="2">
    <citation type="journal article" date="2015" name="Data Brief">
        <title>Shoot transcriptome of the giant reed, Arundo donax.</title>
        <authorList>
            <person name="Barrero R.A."/>
            <person name="Guerrero F.D."/>
            <person name="Moolhuijzen P."/>
            <person name="Goolsby J.A."/>
            <person name="Tidwell J."/>
            <person name="Bellgard S.E."/>
            <person name="Bellgard M.I."/>
        </authorList>
    </citation>
    <scope>NUCLEOTIDE SEQUENCE</scope>
    <source>
        <tissue evidence="2">Shoot tissue taken approximately 20 cm above the soil surface</tissue>
    </source>
</reference>
<evidence type="ECO:0000256" key="1">
    <source>
        <dbReference type="SAM" id="MobiDB-lite"/>
    </source>
</evidence>